<dbReference type="InterPro" id="IPR036388">
    <property type="entry name" value="WH-like_DNA-bd_sf"/>
</dbReference>
<evidence type="ECO:0000256" key="2">
    <source>
        <dbReference type="ARBA" id="ARBA00023015"/>
    </source>
</evidence>
<dbReference type="InterPro" id="IPR039425">
    <property type="entry name" value="RNA_pol_sigma-70-like"/>
</dbReference>
<organism evidence="7 8">
    <name type="scientific">Limnoglobus roseus</name>
    <dbReference type="NCBI Taxonomy" id="2598579"/>
    <lineage>
        <taxon>Bacteria</taxon>
        <taxon>Pseudomonadati</taxon>
        <taxon>Planctomycetota</taxon>
        <taxon>Planctomycetia</taxon>
        <taxon>Gemmatales</taxon>
        <taxon>Gemmataceae</taxon>
        <taxon>Limnoglobus</taxon>
    </lineage>
</organism>
<dbReference type="InterPro" id="IPR013249">
    <property type="entry name" value="RNA_pol_sigma70_r4_t2"/>
</dbReference>
<dbReference type="GO" id="GO:0006352">
    <property type="term" value="P:DNA-templated transcription initiation"/>
    <property type="evidence" value="ECO:0007669"/>
    <property type="project" value="InterPro"/>
</dbReference>
<comment type="similarity">
    <text evidence="1">Belongs to the sigma-70 factor family. ECF subfamily.</text>
</comment>
<dbReference type="Gene3D" id="1.10.10.10">
    <property type="entry name" value="Winged helix-like DNA-binding domain superfamily/Winged helix DNA-binding domain"/>
    <property type="match status" value="1"/>
</dbReference>
<dbReference type="InterPro" id="IPR013325">
    <property type="entry name" value="RNA_pol_sigma_r2"/>
</dbReference>
<dbReference type="GO" id="GO:0016987">
    <property type="term" value="F:sigma factor activity"/>
    <property type="evidence" value="ECO:0007669"/>
    <property type="project" value="UniProtKB-KW"/>
</dbReference>
<evidence type="ECO:0000256" key="4">
    <source>
        <dbReference type="ARBA" id="ARBA00023163"/>
    </source>
</evidence>
<gene>
    <name evidence="7" type="ORF">PX52LOC_03031</name>
</gene>
<dbReference type="InterPro" id="IPR007627">
    <property type="entry name" value="RNA_pol_sigma70_r2"/>
</dbReference>
<dbReference type="PANTHER" id="PTHR43133">
    <property type="entry name" value="RNA POLYMERASE ECF-TYPE SIGMA FACTO"/>
    <property type="match status" value="1"/>
</dbReference>
<evidence type="ECO:0000259" key="6">
    <source>
        <dbReference type="Pfam" id="PF08281"/>
    </source>
</evidence>
<dbReference type="InterPro" id="IPR014284">
    <property type="entry name" value="RNA_pol_sigma-70_dom"/>
</dbReference>
<dbReference type="KEGG" id="lrs:PX52LOC_03031"/>
<reference evidence="8" key="1">
    <citation type="submission" date="2019-08" db="EMBL/GenBank/DDBJ databases">
        <title>Limnoglobus roseus gen. nov., sp. nov., a novel freshwater planctomycete with a giant genome from the family Gemmataceae.</title>
        <authorList>
            <person name="Kulichevskaya I.S."/>
            <person name="Naumoff D.G."/>
            <person name="Miroshnikov K."/>
            <person name="Ivanova A."/>
            <person name="Philippov D.A."/>
            <person name="Hakobyan A."/>
            <person name="Rijpstra I.C."/>
            <person name="Sinninghe Damste J.S."/>
            <person name="Liesack W."/>
            <person name="Dedysh S.N."/>
        </authorList>
    </citation>
    <scope>NUCLEOTIDE SEQUENCE [LARGE SCALE GENOMIC DNA]</scope>
    <source>
        <strain evidence="8">PX52</strain>
    </source>
</reference>
<dbReference type="Gene3D" id="1.10.1740.10">
    <property type="match status" value="1"/>
</dbReference>
<dbReference type="PANTHER" id="PTHR43133:SF51">
    <property type="entry name" value="RNA POLYMERASE SIGMA FACTOR"/>
    <property type="match status" value="1"/>
</dbReference>
<keyword evidence="3" id="KW-0731">Sigma factor</keyword>
<feature type="domain" description="RNA polymerase sigma-70 region 2" evidence="5">
    <location>
        <begin position="46"/>
        <end position="97"/>
    </location>
</feature>
<dbReference type="RefSeq" id="WP_149110856.1">
    <property type="nucleotide sequence ID" value="NZ_CP042425.1"/>
</dbReference>
<proteinExistence type="inferred from homology"/>
<dbReference type="EMBL" id="CP042425">
    <property type="protein sequence ID" value="QEL16092.1"/>
    <property type="molecule type" value="Genomic_DNA"/>
</dbReference>
<evidence type="ECO:0000256" key="1">
    <source>
        <dbReference type="ARBA" id="ARBA00010641"/>
    </source>
</evidence>
<dbReference type="Pfam" id="PF04542">
    <property type="entry name" value="Sigma70_r2"/>
    <property type="match status" value="1"/>
</dbReference>
<keyword evidence="8" id="KW-1185">Reference proteome</keyword>
<dbReference type="SUPFAM" id="SSF88659">
    <property type="entry name" value="Sigma3 and sigma4 domains of RNA polymerase sigma factors"/>
    <property type="match status" value="1"/>
</dbReference>
<dbReference type="InterPro" id="IPR013324">
    <property type="entry name" value="RNA_pol_sigma_r3/r4-like"/>
</dbReference>
<evidence type="ECO:0000313" key="7">
    <source>
        <dbReference type="EMBL" id="QEL16092.1"/>
    </source>
</evidence>
<evidence type="ECO:0000256" key="3">
    <source>
        <dbReference type="ARBA" id="ARBA00023082"/>
    </source>
</evidence>
<dbReference type="OrthoDB" id="9785675at2"/>
<dbReference type="CDD" id="cd06171">
    <property type="entry name" value="Sigma70_r4"/>
    <property type="match status" value="1"/>
</dbReference>
<keyword evidence="4" id="KW-0804">Transcription</keyword>
<dbReference type="GO" id="GO:0003677">
    <property type="term" value="F:DNA binding"/>
    <property type="evidence" value="ECO:0007669"/>
    <property type="project" value="InterPro"/>
</dbReference>
<evidence type="ECO:0000313" key="8">
    <source>
        <dbReference type="Proteomes" id="UP000324974"/>
    </source>
</evidence>
<feature type="domain" description="RNA polymerase sigma factor 70 region 4 type 2" evidence="6">
    <location>
        <begin position="123"/>
        <end position="174"/>
    </location>
</feature>
<sequence length="183" mass="20517">MTEAQDNWREQGFRSAALTGDAVAWRALYDGAFEAVAGYVHWRAGGLADLADDVIQEAWLTAARKLSAFDPGQCRFAAWVCGIAGNVLRHHLRSRTRYRRRVQALGPADPPAPTADHKREQAEQIAVALANLPDRYEQALRAKYFDRLSVEQIAAAWGESPKAVESLLSRARQAFREEFEKHQ</sequence>
<accession>A0A5C1AED9</accession>
<dbReference type="AlphaFoldDB" id="A0A5C1AED9"/>
<dbReference type="Proteomes" id="UP000324974">
    <property type="component" value="Chromosome"/>
</dbReference>
<name>A0A5C1AED9_9BACT</name>
<dbReference type="SUPFAM" id="SSF88946">
    <property type="entry name" value="Sigma2 domain of RNA polymerase sigma factors"/>
    <property type="match status" value="1"/>
</dbReference>
<dbReference type="Pfam" id="PF08281">
    <property type="entry name" value="Sigma70_r4_2"/>
    <property type="match status" value="1"/>
</dbReference>
<evidence type="ECO:0000259" key="5">
    <source>
        <dbReference type="Pfam" id="PF04542"/>
    </source>
</evidence>
<keyword evidence="2" id="KW-0805">Transcription regulation</keyword>
<dbReference type="NCBIfam" id="TIGR02937">
    <property type="entry name" value="sigma70-ECF"/>
    <property type="match status" value="1"/>
</dbReference>
<protein>
    <submittedName>
        <fullName evidence="7">RNA polymerase sigma factor</fullName>
    </submittedName>
</protein>